<evidence type="ECO:0000313" key="1">
    <source>
        <dbReference type="EMBL" id="SDM53274.1"/>
    </source>
</evidence>
<keyword evidence="2" id="KW-1185">Reference proteome</keyword>
<dbReference type="STRING" id="1121325.SAMN04515677_11435"/>
<dbReference type="Proteomes" id="UP000199068">
    <property type="component" value="Unassembled WGS sequence"/>
</dbReference>
<dbReference type="AlphaFoldDB" id="A0A1G9U0U5"/>
<sequence>MVSKDTKILREASSLFMEMACIYEQMADLEESEDTKENQDKLTMLIGKMMLTVSKVQALDV</sequence>
<organism evidence="1 2">
    <name type="scientific">Romboutsia lituseburensis DSM 797</name>
    <dbReference type="NCBI Taxonomy" id="1121325"/>
    <lineage>
        <taxon>Bacteria</taxon>
        <taxon>Bacillati</taxon>
        <taxon>Bacillota</taxon>
        <taxon>Clostridia</taxon>
        <taxon>Peptostreptococcales</taxon>
        <taxon>Peptostreptococcaceae</taxon>
        <taxon>Romboutsia</taxon>
    </lineage>
</organism>
<accession>A0A1G9U0U5</accession>
<reference evidence="1 2" key="1">
    <citation type="submission" date="2016-10" db="EMBL/GenBank/DDBJ databases">
        <authorList>
            <person name="de Groot N.N."/>
        </authorList>
    </citation>
    <scope>NUCLEOTIDE SEQUENCE [LARGE SCALE GENOMIC DNA]</scope>
    <source>
        <strain evidence="1 2">DSM 797</strain>
    </source>
</reference>
<gene>
    <name evidence="1" type="ORF">SAMN04515677_11435</name>
</gene>
<dbReference type="EMBL" id="FNGW01000014">
    <property type="protein sequence ID" value="SDM53274.1"/>
    <property type="molecule type" value="Genomic_DNA"/>
</dbReference>
<evidence type="ECO:0000313" key="2">
    <source>
        <dbReference type="Proteomes" id="UP000199068"/>
    </source>
</evidence>
<name>A0A1G9U0U5_9FIRM</name>
<proteinExistence type="predicted"/>
<protein>
    <submittedName>
        <fullName evidence="1">Uncharacterized protein</fullName>
    </submittedName>
</protein>